<sequence>MEEPVDKEASGKESSVTQKDTSSSPSQSSSTDCSSFSSRLPSSLPSSDSSSLSSSLLASLGVRSIFASTVEQKVQEELEKEEERAKQQQLKKTVHPAGRSRSRPGGVSRHPETEARNDRNVSFAKQHALEKIDETSHTQDEEGKIPSLPDSGVYTPEGRREECQGLDALVEGFASRLRQPKGEKTKKDERHASFPLLQSSSFDDKKPPSRQHALYTSQRQDEQYKEGQRETPGEDQVEASPKITEERKNLLLSSSSSSLDGDLPLETQARRQPRTVEEEEREEEEEEREEDEEEEVDHEDEEWVPDEPRDKSTSSHHRQQYHPSSSSQRFSGRAALTDGKKPPRQAQPFLPPETKRQKTCLSSSSSSSSASASLSRRAAREADHVPEGVREDIEGRKEERSEEEGISPDVSHSDEEEGYSQEEEEDEEDLTSLDEEEDEEFSIQEEEDDKEPSRGRRRRHYRKKREDEETPGHCSRSSSSSSSLHRGKKKKKKKCRLPISLSLIDDDTSIFDYDRRLKRSLPSTKKKKLAFRSDPRKREEEDESEEEEEEPQEEEEDDEDVDISSYEENRSHAGSSDARDTEKGSSPSSSFLSSSLSSYPFRIPKSIWDSLYTYQREGVCWLKNLLKKSSGGILADEMGLGKTIQTVAFISALHHSKLLHAPWEFERHALMHRVRSLRHQEDIDTTDLTSSFSSGSLQRREGEGRGNKQTREDGGGVLIVCPATVLRQWSREFHLWYPPMRVCLFHLKSYDRLEEAARVAEESHGVLLTTYETLRLHLKLLLKFVWKVVILDEGQKIRNPHASITLAVKHFPTPHRLLLSATPIQNNLQEFWSLLDFAAPGRLGTLPVFTEQIADPITMGGYANVSRDRVETAYRCACVLRKIALPLVLRRSKKELQESVQLPEKAEEVLLCHMSPEQYELYVEFLETQKAKFAKLADIDDGDDLDKDRERRKRRRRTTEDEEKEERRRLRILFTLTILRKIANHPDLLVLQEKDRLIDYGNPARSGKLLVLREILKVWKGEGRRVLLFAQTIQMLDILQLFLNKLSDEVDNTQEEQEKKEKEDRGEREMDHGVREAERKKRNTSKRKASYSYLRLDGRVPVTSRHRVIETFQKDPEIFVLLLTTRVGGVGLNLTAADRVVIVDPDWNPMTDMQARERSWRIGQKKNVCIYRLITVGSVEERIYQRQIFKFFLSQKVFHDPRQRKFFKRNDLHELLDPPPPPPGYSQHVTKSHNRSNYKEKIREGIGKEQEETTGDKSFSMHAKDACRKEDRHAGKTRREDRRVEEDSSRTSKEGETKEKEKEEEEKMSEEDIYMNETIRACRQAIAAGVDTGLRSTRKTLLEGGSTKKSRREHEEGDKKEEEEKNEVEDLSRENNLIIQTLLDAKGIQASLVHGNFEQPLLDPSIVDAQSRDIARAAMRALENSRQERMSHGIDVPTWTGKRGRAGLPSSELKRVASYSSSSSTFPFSSSSSPSPFSSSLSAGENATAVLSALRRLQESMRTKSLSDTGLDGGGGRNSRDASHTNAAKGEVHVSFEDKQMASDLLHFFLSHKHSNYAVTTGEVLEAFAPRVPTFRRKIFRSLLKELCDMVKGEETTQTPSLWILKESFRPDVEDSKKDSHTRRERDTEKHEGKGKEEGRRGVMRSVGRGMKSKNNTSLRR</sequence>
<name>A0A2C6LIK2_9APIC</name>
<keyword evidence="1" id="KW-0378">Hydrolase</keyword>
<feature type="compositionally biased region" description="Basic and acidic residues" evidence="2">
    <location>
        <begin position="219"/>
        <end position="232"/>
    </location>
</feature>
<gene>
    <name evidence="5" type="ORF">CSUI_000018</name>
</gene>
<feature type="region of interest" description="Disordered" evidence="2">
    <location>
        <begin position="1"/>
        <end position="55"/>
    </location>
</feature>
<dbReference type="Proteomes" id="UP000221165">
    <property type="component" value="Unassembled WGS sequence"/>
</dbReference>
<reference evidence="5 6" key="1">
    <citation type="journal article" date="2017" name="Int. J. Parasitol.">
        <title>The genome of the protozoan parasite Cystoisospora suis and a reverse vaccinology approach to identify vaccine candidates.</title>
        <authorList>
            <person name="Palmieri N."/>
            <person name="Shrestha A."/>
            <person name="Ruttkowski B."/>
            <person name="Beck T."/>
            <person name="Vogl C."/>
            <person name="Tomley F."/>
            <person name="Blake D.P."/>
            <person name="Joachim A."/>
        </authorList>
    </citation>
    <scope>NUCLEOTIDE SEQUENCE [LARGE SCALE GENOMIC DNA]</scope>
    <source>
        <strain evidence="5 6">Wien I</strain>
    </source>
</reference>
<feature type="compositionally biased region" description="Basic residues" evidence="2">
    <location>
        <begin position="92"/>
        <end position="102"/>
    </location>
</feature>
<dbReference type="GeneID" id="94423464"/>
<dbReference type="Pfam" id="PF00176">
    <property type="entry name" value="SNF2-rel_dom"/>
    <property type="match status" value="1"/>
</dbReference>
<dbReference type="EMBL" id="MIGC01000014">
    <property type="protein sequence ID" value="PHJ26124.1"/>
    <property type="molecule type" value="Genomic_DNA"/>
</dbReference>
<feature type="region of interest" description="Disordered" evidence="2">
    <location>
        <begin position="687"/>
        <end position="711"/>
    </location>
</feature>
<feature type="compositionally biased region" description="Low complexity" evidence="2">
    <location>
        <begin position="22"/>
        <end position="55"/>
    </location>
</feature>
<feature type="compositionally biased region" description="Low complexity" evidence="2">
    <location>
        <begin position="585"/>
        <end position="595"/>
    </location>
</feature>
<dbReference type="PROSITE" id="PS51194">
    <property type="entry name" value="HELICASE_CTER"/>
    <property type="match status" value="1"/>
</dbReference>
<feature type="region of interest" description="Disordered" evidence="2">
    <location>
        <begin position="74"/>
        <end position="494"/>
    </location>
</feature>
<feature type="compositionally biased region" description="Acidic residues" evidence="2">
    <location>
        <begin position="540"/>
        <end position="562"/>
    </location>
</feature>
<evidence type="ECO:0000256" key="1">
    <source>
        <dbReference type="ARBA" id="ARBA00022801"/>
    </source>
</evidence>
<dbReference type="GO" id="GO:0008094">
    <property type="term" value="F:ATP-dependent activity, acting on DNA"/>
    <property type="evidence" value="ECO:0007669"/>
    <property type="project" value="TreeGrafter"/>
</dbReference>
<keyword evidence="6" id="KW-1185">Reference proteome</keyword>
<dbReference type="Gene3D" id="3.40.50.10810">
    <property type="entry name" value="Tandem AAA-ATPase domain"/>
    <property type="match status" value="2"/>
</dbReference>
<dbReference type="PANTHER" id="PTHR45629:SF7">
    <property type="entry name" value="DNA EXCISION REPAIR PROTEIN ERCC-6-RELATED"/>
    <property type="match status" value="1"/>
</dbReference>
<evidence type="ECO:0000259" key="3">
    <source>
        <dbReference type="PROSITE" id="PS51192"/>
    </source>
</evidence>
<feature type="compositionally biased region" description="Acidic residues" evidence="2">
    <location>
        <begin position="1302"/>
        <end position="1312"/>
    </location>
</feature>
<feature type="domain" description="Helicase ATP-binding" evidence="3">
    <location>
        <begin position="623"/>
        <end position="841"/>
    </location>
</feature>
<dbReference type="SMART" id="SM00490">
    <property type="entry name" value="HELICc"/>
    <property type="match status" value="1"/>
</dbReference>
<feature type="compositionally biased region" description="Basic and acidic residues" evidence="2">
    <location>
        <begin position="1262"/>
        <end position="1301"/>
    </location>
</feature>
<dbReference type="InterPro" id="IPR014001">
    <property type="entry name" value="Helicase_ATP-bd"/>
</dbReference>
<dbReference type="PROSITE" id="PS51192">
    <property type="entry name" value="HELICASE_ATP_BIND_1"/>
    <property type="match status" value="1"/>
</dbReference>
<dbReference type="InterPro" id="IPR050496">
    <property type="entry name" value="SNF2_RAD54_helicase_repair"/>
</dbReference>
<dbReference type="GO" id="GO:0016787">
    <property type="term" value="F:hydrolase activity"/>
    <property type="evidence" value="ECO:0007669"/>
    <property type="project" value="UniProtKB-KW"/>
</dbReference>
<feature type="region of interest" description="Disordered" evidence="2">
    <location>
        <begin position="1463"/>
        <end position="1482"/>
    </location>
</feature>
<feature type="compositionally biased region" description="Polar residues" evidence="2">
    <location>
        <begin position="321"/>
        <end position="330"/>
    </location>
</feature>
<feature type="region of interest" description="Disordered" evidence="2">
    <location>
        <begin position="1212"/>
        <end position="1312"/>
    </location>
</feature>
<dbReference type="CDD" id="cd18793">
    <property type="entry name" value="SF2_C_SNF"/>
    <property type="match status" value="1"/>
</dbReference>
<feature type="compositionally biased region" description="Basic and acidic residues" evidence="2">
    <location>
        <begin position="1056"/>
        <end position="1079"/>
    </location>
</feature>
<dbReference type="GO" id="GO:0005634">
    <property type="term" value="C:nucleus"/>
    <property type="evidence" value="ECO:0007669"/>
    <property type="project" value="TreeGrafter"/>
</dbReference>
<dbReference type="Gene3D" id="3.40.50.300">
    <property type="entry name" value="P-loop containing nucleotide triphosphate hydrolases"/>
    <property type="match status" value="1"/>
</dbReference>
<evidence type="ECO:0000313" key="5">
    <source>
        <dbReference type="EMBL" id="PHJ26124.1"/>
    </source>
</evidence>
<dbReference type="CDD" id="cd22254">
    <property type="entry name" value="CSB_WHD"/>
    <property type="match status" value="1"/>
</dbReference>
<dbReference type="PANTHER" id="PTHR45629">
    <property type="entry name" value="SNF2/RAD54 FAMILY MEMBER"/>
    <property type="match status" value="1"/>
</dbReference>
<evidence type="ECO:0000259" key="4">
    <source>
        <dbReference type="PROSITE" id="PS51194"/>
    </source>
</evidence>
<feature type="compositionally biased region" description="Basic and acidic residues" evidence="2">
    <location>
        <begin position="1352"/>
        <end position="1371"/>
    </location>
</feature>
<feature type="region of interest" description="Disordered" evidence="2">
    <location>
        <begin position="524"/>
        <end position="595"/>
    </location>
</feature>
<feature type="compositionally biased region" description="Polar residues" evidence="2">
    <location>
        <begin position="687"/>
        <end position="697"/>
    </location>
</feature>
<feature type="region of interest" description="Disordered" evidence="2">
    <location>
        <begin position="1501"/>
        <end position="1527"/>
    </location>
</feature>
<dbReference type="InterPro" id="IPR049730">
    <property type="entry name" value="SNF2/RAD54-like_C"/>
</dbReference>
<feature type="region of interest" description="Disordered" evidence="2">
    <location>
        <begin position="1337"/>
        <end position="1371"/>
    </location>
</feature>
<feature type="domain" description="Helicase C-terminal" evidence="4">
    <location>
        <begin position="1011"/>
        <end position="1213"/>
    </location>
</feature>
<dbReference type="InterPro" id="IPR027417">
    <property type="entry name" value="P-loop_NTPase"/>
</dbReference>
<feature type="region of interest" description="Disordered" evidence="2">
    <location>
        <begin position="1050"/>
        <end position="1086"/>
    </location>
</feature>
<feature type="compositionally biased region" description="Basic and acidic residues" evidence="2">
    <location>
        <begin position="74"/>
        <end position="86"/>
    </location>
</feature>
<feature type="compositionally biased region" description="Acidic residues" evidence="2">
    <location>
        <begin position="277"/>
        <end position="305"/>
    </location>
</feature>
<proteinExistence type="predicted"/>
<feature type="compositionally biased region" description="Low complexity" evidence="2">
    <location>
        <begin position="361"/>
        <end position="376"/>
    </location>
</feature>
<dbReference type="InterPro" id="IPR000330">
    <property type="entry name" value="SNF2_N"/>
</dbReference>
<organism evidence="5 6">
    <name type="scientific">Cystoisospora suis</name>
    <dbReference type="NCBI Taxonomy" id="483139"/>
    <lineage>
        <taxon>Eukaryota</taxon>
        <taxon>Sar</taxon>
        <taxon>Alveolata</taxon>
        <taxon>Apicomplexa</taxon>
        <taxon>Conoidasida</taxon>
        <taxon>Coccidia</taxon>
        <taxon>Eucoccidiorida</taxon>
        <taxon>Eimeriorina</taxon>
        <taxon>Sarcocystidae</taxon>
        <taxon>Cystoisospora</taxon>
    </lineage>
</organism>
<feature type="compositionally biased region" description="Polar residues" evidence="2">
    <location>
        <begin position="12"/>
        <end position="21"/>
    </location>
</feature>
<feature type="compositionally biased region" description="Basic and acidic residues" evidence="2">
    <location>
        <begin position="109"/>
        <end position="119"/>
    </location>
</feature>
<dbReference type="GO" id="GO:0005524">
    <property type="term" value="F:ATP binding"/>
    <property type="evidence" value="ECO:0007669"/>
    <property type="project" value="InterPro"/>
</dbReference>
<feature type="compositionally biased region" description="Basic and acidic residues" evidence="2">
    <location>
        <begin position="127"/>
        <end position="144"/>
    </location>
</feature>
<feature type="compositionally biased region" description="Basic residues" evidence="2">
    <location>
        <begin position="485"/>
        <end position="494"/>
    </location>
</feature>
<dbReference type="SMART" id="SM00487">
    <property type="entry name" value="DEXDc"/>
    <property type="match status" value="1"/>
</dbReference>
<feature type="compositionally biased region" description="Low complexity" evidence="2">
    <location>
        <begin position="250"/>
        <end position="259"/>
    </location>
</feature>
<dbReference type="InterPro" id="IPR001650">
    <property type="entry name" value="Helicase_C-like"/>
</dbReference>
<feature type="region of interest" description="Disordered" evidence="2">
    <location>
        <begin position="1613"/>
        <end position="1661"/>
    </location>
</feature>
<feature type="compositionally biased region" description="Basic and acidic residues" evidence="2">
    <location>
        <begin position="180"/>
        <end position="192"/>
    </location>
</feature>
<evidence type="ECO:0000313" key="6">
    <source>
        <dbReference type="Proteomes" id="UP000221165"/>
    </source>
</evidence>
<feature type="compositionally biased region" description="Basic and acidic residues" evidence="2">
    <location>
        <begin position="1613"/>
        <end position="1641"/>
    </location>
</feature>
<feature type="compositionally biased region" description="Basic and acidic residues" evidence="2">
    <location>
        <begin position="378"/>
        <end position="400"/>
    </location>
</feature>
<accession>A0A2C6LIK2</accession>
<feature type="compositionally biased region" description="Basic and acidic residues" evidence="2">
    <location>
        <begin position="567"/>
        <end position="583"/>
    </location>
</feature>
<dbReference type="RefSeq" id="XP_067927769.1">
    <property type="nucleotide sequence ID" value="XM_068060253.1"/>
</dbReference>
<evidence type="ECO:0000256" key="2">
    <source>
        <dbReference type="SAM" id="MobiDB-lite"/>
    </source>
</evidence>
<protein>
    <submittedName>
        <fullName evidence="5">Swi2 snf2-containing protein rad26</fullName>
    </submittedName>
</protein>
<dbReference type="Pfam" id="PF00271">
    <property type="entry name" value="Helicase_C"/>
    <property type="match status" value="1"/>
</dbReference>
<feature type="compositionally biased region" description="Basic and acidic residues" evidence="2">
    <location>
        <begin position="1"/>
        <end position="11"/>
    </location>
</feature>
<feature type="compositionally biased region" description="Low complexity" evidence="2">
    <location>
        <begin position="472"/>
        <end position="484"/>
    </location>
</feature>
<feature type="compositionally biased region" description="Basic and acidic residues" evidence="2">
    <location>
        <begin position="1237"/>
        <end position="1255"/>
    </location>
</feature>
<feature type="compositionally biased region" description="Basic and acidic residues" evidence="2">
    <location>
        <begin position="698"/>
        <end position="711"/>
    </location>
</feature>
<comment type="caution">
    <text evidence="5">The sequence shown here is derived from an EMBL/GenBank/DDBJ whole genome shotgun (WGS) entry which is preliminary data.</text>
</comment>
<dbReference type="VEuPathDB" id="ToxoDB:CSUI_000018"/>
<dbReference type="FunFam" id="3.40.50.10810:FF:000094">
    <property type="entry name" value="DNA excision repair protein ERCC-6"/>
    <property type="match status" value="1"/>
</dbReference>
<dbReference type="GO" id="GO:0006283">
    <property type="term" value="P:transcription-coupled nucleotide-excision repair"/>
    <property type="evidence" value="ECO:0007669"/>
    <property type="project" value="TreeGrafter"/>
</dbReference>
<dbReference type="InterPro" id="IPR038718">
    <property type="entry name" value="SNF2-like_sf"/>
</dbReference>
<feature type="compositionally biased region" description="Acidic residues" evidence="2">
    <location>
        <begin position="414"/>
        <end position="450"/>
    </location>
</feature>
<dbReference type="SUPFAM" id="SSF52540">
    <property type="entry name" value="P-loop containing nucleoside triphosphate hydrolases"/>
    <property type="match status" value="2"/>
</dbReference>
<dbReference type="OrthoDB" id="413460at2759"/>